<accession>A0A1S9R9D9</accession>
<dbReference type="PANTHER" id="PTHR35042">
    <property type="entry name" value="ANTHRONE OXYGENASE ENCC"/>
    <property type="match status" value="1"/>
</dbReference>
<keyword evidence="3 7" id="KW-1133">Transmembrane helix</keyword>
<comment type="subcellular location">
    <subcellularLocation>
        <location evidence="1">Membrane</location>
        <topology evidence="1">Multi-pass membrane protein</topology>
    </subcellularLocation>
</comment>
<dbReference type="Proteomes" id="UP000190744">
    <property type="component" value="Unassembled WGS sequence"/>
</dbReference>
<feature type="transmembrane region" description="Helical" evidence="7">
    <location>
        <begin position="148"/>
        <end position="168"/>
    </location>
</feature>
<organism evidence="8 9">
    <name type="scientific">Penicillium brasilianum</name>
    <dbReference type="NCBI Taxonomy" id="104259"/>
    <lineage>
        <taxon>Eukaryota</taxon>
        <taxon>Fungi</taxon>
        <taxon>Dikarya</taxon>
        <taxon>Ascomycota</taxon>
        <taxon>Pezizomycotina</taxon>
        <taxon>Eurotiomycetes</taxon>
        <taxon>Eurotiomycetidae</taxon>
        <taxon>Eurotiales</taxon>
        <taxon>Aspergillaceae</taxon>
        <taxon>Penicillium</taxon>
    </lineage>
</organism>
<feature type="transmembrane region" description="Helical" evidence="7">
    <location>
        <begin position="116"/>
        <end position="136"/>
    </location>
</feature>
<comment type="similarity">
    <text evidence="6">Belongs to the anthrone oxygenase family.</text>
</comment>
<protein>
    <recommendedName>
        <fullName evidence="10">DUF1772-domain-containing protein</fullName>
    </recommendedName>
</protein>
<evidence type="ECO:0008006" key="10">
    <source>
        <dbReference type="Google" id="ProtNLM"/>
    </source>
</evidence>
<sequence>MASYPLGFRLAQAIGISGAAWLSGMYLLFLLSKSHSYPCTERHTDIAWIIYAAACHSPSSSFPQADFFQPKGNIAALSMNATPALLRSHREDNVHPATLAKQWRNMFENGKTQNPPIAAAVAASFFYLAWSVRSGAPLFKHTAYSRSGLFSAAAVLTLGIVPYTIVAMKSTNDALLEKVKSVSEISDTETSTLIEKWTTLNAVRGYFPLAAAVIGMVASFV</sequence>
<evidence type="ECO:0000256" key="3">
    <source>
        <dbReference type="ARBA" id="ARBA00022989"/>
    </source>
</evidence>
<comment type="caution">
    <text evidence="8">The sequence shown here is derived from an EMBL/GenBank/DDBJ whole genome shotgun (WGS) entry which is preliminary data.</text>
</comment>
<dbReference type="InterPro" id="IPR013901">
    <property type="entry name" value="Anthrone_oxy"/>
</dbReference>
<dbReference type="GO" id="GO:0004497">
    <property type="term" value="F:monooxygenase activity"/>
    <property type="evidence" value="ECO:0007669"/>
    <property type="project" value="UniProtKB-KW"/>
</dbReference>
<reference evidence="9" key="1">
    <citation type="submission" date="2015-09" db="EMBL/GenBank/DDBJ databases">
        <authorList>
            <person name="Fill T.P."/>
            <person name="Baretta J.F."/>
            <person name="de Almeida L.G."/>
            <person name="Rocha M."/>
            <person name="de Souza D.H."/>
            <person name="Malavazi I."/>
            <person name="Cerdeira L.T."/>
            <person name="Hong H."/>
            <person name="Samborskyy M."/>
            <person name="de Vasconcelos A.T."/>
            <person name="Leadlay P."/>
            <person name="Rodrigues-Filho E."/>
        </authorList>
    </citation>
    <scope>NUCLEOTIDE SEQUENCE [LARGE SCALE GENOMIC DNA]</scope>
    <source>
        <strain evidence="9">LaBioMMi 136</strain>
    </source>
</reference>
<dbReference type="EMBL" id="LJBN01000227">
    <property type="protein sequence ID" value="OOQ82139.1"/>
    <property type="molecule type" value="Genomic_DNA"/>
</dbReference>
<evidence type="ECO:0000256" key="1">
    <source>
        <dbReference type="ARBA" id="ARBA00004141"/>
    </source>
</evidence>
<evidence type="ECO:0000256" key="7">
    <source>
        <dbReference type="SAM" id="Phobius"/>
    </source>
</evidence>
<evidence type="ECO:0000256" key="5">
    <source>
        <dbReference type="ARBA" id="ARBA00023136"/>
    </source>
</evidence>
<keyword evidence="4" id="KW-0503">Monooxygenase</keyword>
<feature type="transmembrane region" description="Helical" evidence="7">
    <location>
        <begin position="6"/>
        <end position="29"/>
    </location>
</feature>
<evidence type="ECO:0000256" key="4">
    <source>
        <dbReference type="ARBA" id="ARBA00023033"/>
    </source>
</evidence>
<gene>
    <name evidence="8" type="ORF">PEBR_41772</name>
</gene>
<dbReference type="AlphaFoldDB" id="A0A1S9R9D9"/>
<dbReference type="GO" id="GO:0016020">
    <property type="term" value="C:membrane"/>
    <property type="evidence" value="ECO:0007669"/>
    <property type="project" value="UniProtKB-SubCell"/>
</dbReference>
<proteinExistence type="inferred from homology"/>
<keyword evidence="5 7" id="KW-0472">Membrane</keyword>
<name>A0A1S9R9D9_PENBI</name>
<dbReference type="Pfam" id="PF08592">
    <property type="entry name" value="Anthrone_oxy"/>
    <property type="match status" value="1"/>
</dbReference>
<evidence type="ECO:0000256" key="6">
    <source>
        <dbReference type="ARBA" id="ARBA00034313"/>
    </source>
</evidence>
<keyword evidence="4" id="KW-0560">Oxidoreductase</keyword>
<evidence type="ECO:0000313" key="9">
    <source>
        <dbReference type="Proteomes" id="UP000190744"/>
    </source>
</evidence>
<keyword evidence="2 7" id="KW-0812">Transmembrane</keyword>
<evidence type="ECO:0000313" key="8">
    <source>
        <dbReference type="EMBL" id="OOQ82139.1"/>
    </source>
</evidence>
<dbReference type="PANTHER" id="PTHR35042:SF1">
    <property type="entry name" value="DUF1772-DOMAIN-CONTAINING PROTEIN"/>
    <property type="match status" value="1"/>
</dbReference>
<evidence type="ECO:0000256" key="2">
    <source>
        <dbReference type="ARBA" id="ARBA00022692"/>
    </source>
</evidence>